<dbReference type="AlphaFoldDB" id="A0A8D8ULS6"/>
<reference evidence="1" key="1">
    <citation type="submission" date="2021-05" db="EMBL/GenBank/DDBJ databases">
        <authorList>
            <person name="Alioto T."/>
            <person name="Alioto T."/>
            <person name="Gomez Garrido J."/>
        </authorList>
    </citation>
    <scope>NUCLEOTIDE SEQUENCE</scope>
</reference>
<accession>A0A8D8ULS6</accession>
<evidence type="ECO:0000313" key="1">
    <source>
        <dbReference type="EMBL" id="CAG6709510.1"/>
    </source>
</evidence>
<protein>
    <submittedName>
        <fullName evidence="1">Uncharacterized protein</fullName>
    </submittedName>
</protein>
<proteinExistence type="predicted"/>
<organism evidence="1">
    <name type="scientific">Cacopsylla melanoneura</name>
    <dbReference type="NCBI Taxonomy" id="428564"/>
    <lineage>
        <taxon>Eukaryota</taxon>
        <taxon>Metazoa</taxon>
        <taxon>Ecdysozoa</taxon>
        <taxon>Arthropoda</taxon>
        <taxon>Hexapoda</taxon>
        <taxon>Insecta</taxon>
        <taxon>Pterygota</taxon>
        <taxon>Neoptera</taxon>
        <taxon>Paraneoptera</taxon>
        <taxon>Hemiptera</taxon>
        <taxon>Sternorrhyncha</taxon>
        <taxon>Psylloidea</taxon>
        <taxon>Psyllidae</taxon>
        <taxon>Psyllinae</taxon>
        <taxon>Cacopsylla</taxon>
    </lineage>
</organism>
<name>A0A8D8ULS6_9HEMI</name>
<sequence>MTMPFEFQHFVKSRAKPPKISMVILRTVGCFQEKIEKKREKPQRNFTAGAEKEKEWKICCYLEKCYRYFNNDNNSYSNSHTFLSYNLDIELHIIFHAKTFEAGF</sequence>
<dbReference type="EMBL" id="HBUF01346129">
    <property type="protein sequence ID" value="CAG6709509.1"/>
    <property type="molecule type" value="Transcribed_RNA"/>
</dbReference>
<dbReference type="EMBL" id="HBUF01346130">
    <property type="protein sequence ID" value="CAG6709510.1"/>
    <property type="molecule type" value="Transcribed_RNA"/>
</dbReference>